<dbReference type="EMBL" id="QLLQ01000008">
    <property type="protein sequence ID" value="RAJ22814.1"/>
    <property type="molecule type" value="Genomic_DNA"/>
</dbReference>
<dbReference type="InterPro" id="IPR050306">
    <property type="entry name" value="PfkB_Carbo_kinase"/>
</dbReference>
<evidence type="ECO:0000313" key="7">
    <source>
        <dbReference type="EMBL" id="RAJ22814.1"/>
    </source>
</evidence>
<reference evidence="7 8" key="1">
    <citation type="submission" date="2018-06" db="EMBL/GenBank/DDBJ databases">
        <title>Genomic Encyclopedia of Archaeal and Bacterial Type Strains, Phase II (KMG-II): from individual species to whole genera.</title>
        <authorList>
            <person name="Goeker M."/>
        </authorList>
    </citation>
    <scope>NUCLEOTIDE SEQUENCE [LARGE SCALE GENOMIC DNA]</scope>
    <source>
        <strain evidence="7 8">DSM 12408</strain>
    </source>
</reference>
<accession>A0A1A7R7M2</accession>
<dbReference type="RefSeq" id="WP_066430616.1">
    <property type="nucleotide sequence ID" value="NZ_LZRN01000004.1"/>
</dbReference>
<dbReference type="CDD" id="cd01167">
    <property type="entry name" value="bac_FRK"/>
    <property type="match status" value="1"/>
</dbReference>
<evidence type="ECO:0000256" key="1">
    <source>
        <dbReference type="ARBA" id="ARBA00010688"/>
    </source>
</evidence>
<dbReference type="InterPro" id="IPR002173">
    <property type="entry name" value="Carboh/pur_kinase_PfkB_CS"/>
</dbReference>
<dbReference type="STRING" id="49280.A9996_02725"/>
<dbReference type="GO" id="GO:0016301">
    <property type="term" value="F:kinase activity"/>
    <property type="evidence" value="ECO:0007669"/>
    <property type="project" value="UniProtKB-KW"/>
</dbReference>
<evidence type="ECO:0000259" key="6">
    <source>
        <dbReference type="Pfam" id="PF00294"/>
    </source>
</evidence>
<dbReference type="Gene3D" id="3.40.1190.30">
    <property type="match status" value="1"/>
</dbReference>
<dbReference type="PROSITE" id="PS00584">
    <property type="entry name" value="PFKB_KINASES_2"/>
    <property type="match status" value="1"/>
</dbReference>
<keyword evidence="5" id="KW-0067">ATP-binding</keyword>
<comment type="similarity">
    <text evidence="1">Belongs to the carbohydrate kinase PfkB family.</text>
</comment>
<sequence length="320" mass="35766">MKDLKINRNKLDARTIDILCVGEVLIDFIGHQSAVGIDETRDYHRYLGGSPTNVAMNSERLGLKALMVAAVGNDGFGDYIFKRFSEISITTDYIVRHEDKATSVIFVSKSEGTPDFIPYRDADYCIDETQIPQDILSDTKIFHTTCFALSKKPAQSTILKKAAEAFHLGCQLSIDVNYAKKLWDSKKEALDVIKAYCKFNPLVKISEDDMERLFERHLPHTDIFEFFHAEGVDTVCLTLGSKGVKLSQKGQPLIELPAIKVEKVLDTTGAGDAFWSGFLFAFIKQKPIDECLKVALQLAALKLQNVGRLPDNITILSKLL</sequence>
<dbReference type="Proteomes" id="UP000248987">
    <property type="component" value="Unassembled WGS sequence"/>
</dbReference>
<protein>
    <submittedName>
        <fullName evidence="7">Fructokinase</fullName>
    </submittedName>
</protein>
<dbReference type="PROSITE" id="PS00583">
    <property type="entry name" value="PFKB_KINASES_1"/>
    <property type="match status" value="1"/>
</dbReference>
<keyword evidence="8" id="KW-1185">Reference proteome</keyword>
<dbReference type="GO" id="GO:0005524">
    <property type="term" value="F:ATP binding"/>
    <property type="evidence" value="ECO:0007669"/>
    <property type="project" value="UniProtKB-KW"/>
</dbReference>
<evidence type="ECO:0000313" key="8">
    <source>
        <dbReference type="Proteomes" id="UP000248987"/>
    </source>
</evidence>
<dbReference type="Gene3D" id="6.10.140.490">
    <property type="match status" value="1"/>
</dbReference>
<keyword evidence="3" id="KW-0547">Nucleotide-binding</keyword>
<dbReference type="OrthoDB" id="9813569at2"/>
<keyword evidence="2" id="KW-0808">Transferase</keyword>
<dbReference type="SUPFAM" id="SSF53613">
    <property type="entry name" value="Ribokinase-like"/>
    <property type="match status" value="1"/>
</dbReference>
<dbReference type="PANTHER" id="PTHR43085:SF1">
    <property type="entry name" value="PSEUDOURIDINE KINASE-RELATED"/>
    <property type="match status" value="1"/>
</dbReference>
<dbReference type="InterPro" id="IPR011611">
    <property type="entry name" value="PfkB_dom"/>
</dbReference>
<dbReference type="Pfam" id="PF00294">
    <property type="entry name" value="PfkB"/>
    <property type="match status" value="1"/>
</dbReference>
<comment type="caution">
    <text evidence="7">The sequence shown here is derived from an EMBL/GenBank/DDBJ whole genome shotgun (WGS) entry which is preliminary data.</text>
</comment>
<name>A0A1A7R7M2_9FLAO</name>
<dbReference type="AlphaFoldDB" id="A0A1A7R7M2"/>
<evidence type="ECO:0000256" key="3">
    <source>
        <dbReference type="ARBA" id="ARBA00022741"/>
    </source>
</evidence>
<evidence type="ECO:0000256" key="5">
    <source>
        <dbReference type="ARBA" id="ARBA00022840"/>
    </source>
</evidence>
<organism evidence="7 8">
    <name type="scientific">Gelidibacter algens</name>
    <dbReference type="NCBI Taxonomy" id="49280"/>
    <lineage>
        <taxon>Bacteria</taxon>
        <taxon>Pseudomonadati</taxon>
        <taxon>Bacteroidota</taxon>
        <taxon>Flavobacteriia</taxon>
        <taxon>Flavobacteriales</taxon>
        <taxon>Flavobacteriaceae</taxon>
        <taxon>Gelidibacter</taxon>
    </lineage>
</organism>
<dbReference type="InterPro" id="IPR029056">
    <property type="entry name" value="Ribokinase-like"/>
</dbReference>
<feature type="domain" description="Carbohydrate kinase PfkB" evidence="6">
    <location>
        <begin position="17"/>
        <end position="307"/>
    </location>
</feature>
<dbReference type="PANTHER" id="PTHR43085">
    <property type="entry name" value="HEXOKINASE FAMILY MEMBER"/>
    <property type="match status" value="1"/>
</dbReference>
<proteinExistence type="inferred from homology"/>
<dbReference type="Gene3D" id="3.40.1620.20">
    <property type="match status" value="1"/>
</dbReference>
<evidence type="ECO:0000256" key="2">
    <source>
        <dbReference type="ARBA" id="ARBA00022679"/>
    </source>
</evidence>
<keyword evidence="4 7" id="KW-0418">Kinase</keyword>
<gene>
    <name evidence="7" type="ORF">LX77_02371</name>
</gene>
<evidence type="ECO:0000256" key="4">
    <source>
        <dbReference type="ARBA" id="ARBA00022777"/>
    </source>
</evidence>